<keyword evidence="3" id="KW-1185">Reference proteome</keyword>
<gene>
    <name evidence="2" type="ORF">PLEPLA_LOCUS36085</name>
</gene>
<proteinExistence type="predicted"/>
<evidence type="ECO:0000256" key="1">
    <source>
        <dbReference type="SAM" id="MobiDB-lite"/>
    </source>
</evidence>
<sequence>MKETQMWIKTHKWHRKASTEKSRLEHVQQSALGGKNLWMDARMGARSAAQRSGTVVTALILSLPPTVV</sequence>
<comment type="caution">
    <text evidence="2">The sequence shown here is derived from an EMBL/GenBank/DDBJ whole genome shotgun (WGS) entry which is preliminary data.</text>
</comment>
<dbReference type="Proteomes" id="UP001153269">
    <property type="component" value="Unassembled WGS sequence"/>
</dbReference>
<protein>
    <submittedName>
        <fullName evidence="2">Uncharacterized protein</fullName>
    </submittedName>
</protein>
<dbReference type="EMBL" id="CADEAL010003978">
    <property type="protein sequence ID" value="CAB1448431.1"/>
    <property type="molecule type" value="Genomic_DNA"/>
</dbReference>
<name>A0A9N7Z4D4_PLEPL</name>
<reference evidence="2" key="1">
    <citation type="submission" date="2020-03" db="EMBL/GenBank/DDBJ databases">
        <authorList>
            <person name="Weist P."/>
        </authorList>
    </citation>
    <scope>NUCLEOTIDE SEQUENCE</scope>
</reference>
<feature type="region of interest" description="Disordered" evidence="1">
    <location>
        <begin position="1"/>
        <end position="26"/>
    </location>
</feature>
<evidence type="ECO:0000313" key="3">
    <source>
        <dbReference type="Proteomes" id="UP001153269"/>
    </source>
</evidence>
<feature type="compositionally biased region" description="Basic and acidic residues" evidence="1">
    <location>
        <begin position="17"/>
        <end position="26"/>
    </location>
</feature>
<accession>A0A9N7Z4D4</accession>
<organism evidence="2 3">
    <name type="scientific">Pleuronectes platessa</name>
    <name type="common">European plaice</name>
    <dbReference type="NCBI Taxonomy" id="8262"/>
    <lineage>
        <taxon>Eukaryota</taxon>
        <taxon>Metazoa</taxon>
        <taxon>Chordata</taxon>
        <taxon>Craniata</taxon>
        <taxon>Vertebrata</taxon>
        <taxon>Euteleostomi</taxon>
        <taxon>Actinopterygii</taxon>
        <taxon>Neopterygii</taxon>
        <taxon>Teleostei</taxon>
        <taxon>Neoteleostei</taxon>
        <taxon>Acanthomorphata</taxon>
        <taxon>Carangaria</taxon>
        <taxon>Pleuronectiformes</taxon>
        <taxon>Pleuronectoidei</taxon>
        <taxon>Pleuronectidae</taxon>
        <taxon>Pleuronectes</taxon>
    </lineage>
</organism>
<evidence type="ECO:0000313" key="2">
    <source>
        <dbReference type="EMBL" id="CAB1448431.1"/>
    </source>
</evidence>
<dbReference type="AlphaFoldDB" id="A0A9N7Z4D4"/>